<comment type="caution">
    <text evidence="2">The sequence shown here is derived from an EMBL/GenBank/DDBJ whole genome shotgun (WGS) entry which is preliminary data.</text>
</comment>
<evidence type="ECO:0000313" key="3">
    <source>
        <dbReference type="Proteomes" id="UP000572984"/>
    </source>
</evidence>
<dbReference type="EMBL" id="JACDXJ010000001">
    <property type="protein sequence ID" value="MBA1157804.1"/>
    <property type="molecule type" value="Genomic_DNA"/>
</dbReference>
<keyword evidence="3" id="KW-1185">Reference proteome</keyword>
<evidence type="ECO:0000313" key="1">
    <source>
        <dbReference type="EMBL" id="MBA1156893.1"/>
    </source>
</evidence>
<gene>
    <name evidence="1" type="ORF">H0S73_12220</name>
    <name evidence="2" type="ORF">H0S73_16965</name>
</gene>
<proteinExistence type="predicted"/>
<sequence>MITVQDRYAQEWRPGSWRKQGVDWSWRRGTLGGSRWRMRLDGVTVGSVWPSGAGWRAFGGIGSTAKSLGVYDDLERAKTIVEAWTRGVEQ</sequence>
<dbReference type="Proteomes" id="UP000572984">
    <property type="component" value="Unassembled WGS sequence"/>
</dbReference>
<accession>A0A838BPY1</accession>
<dbReference type="AlphaFoldDB" id="A0A838BPY1"/>
<name>A0A838BPY1_9HYPH</name>
<evidence type="ECO:0000313" key="2">
    <source>
        <dbReference type="EMBL" id="MBA1157804.1"/>
    </source>
</evidence>
<organism evidence="2 3">
    <name type="scientific">Microvirga mediterraneensis</name>
    <dbReference type="NCBI Taxonomy" id="2754695"/>
    <lineage>
        <taxon>Bacteria</taxon>
        <taxon>Pseudomonadati</taxon>
        <taxon>Pseudomonadota</taxon>
        <taxon>Alphaproteobacteria</taxon>
        <taxon>Hyphomicrobiales</taxon>
        <taxon>Methylobacteriaceae</taxon>
        <taxon>Microvirga</taxon>
    </lineage>
</organism>
<dbReference type="RefSeq" id="WP_181052415.1">
    <property type="nucleotide sequence ID" value="NZ_JACDXJ010000001.1"/>
</dbReference>
<reference evidence="2 3" key="1">
    <citation type="submission" date="2020-07" db="EMBL/GenBank/DDBJ databases">
        <title>Draft genome and description of Microvirga mediterraneensis Marseille-Q2068 sp. nov.</title>
        <authorList>
            <person name="Boxberger M."/>
        </authorList>
    </citation>
    <scope>NUCLEOTIDE SEQUENCE [LARGE SCALE GENOMIC DNA]</scope>
    <source>
        <strain evidence="2 3">Marseille-Q2068</strain>
    </source>
</reference>
<protein>
    <submittedName>
        <fullName evidence="2">Uncharacterized protein</fullName>
    </submittedName>
</protein>
<dbReference type="EMBL" id="JACDXJ010000001">
    <property type="protein sequence ID" value="MBA1156893.1"/>
    <property type="molecule type" value="Genomic_DNA"/>
</dbReference>